<evidence type="ECO:0000313" key="5">
    <source>
        <dbReference type="EMBL" id="TFE24909.1"/>
    </source>
</evidence>
<evidence type="ECO:0000256" key="1">
    <source>
        <dbReference type="PIRNR" id="PIRNR000915"/>
    </source>
</evidence>
<dbReference type="PIRSF" id="PIRSF000915">
    <property type="entry name" value="PGP-type_phosphatase"/>
    <property type="match status" value="1"/>
</dbReference>
<feature type="binding site" evidence="4">
    <location>
        <position position="218"/>
    </location>
    <ligand>
        <name>Mg(2+)</name>
        <dbReference type="ChEBI" id="CHEBI:18420"/>
    </ligand>
</feature>
<dbReference type="PANTHER" id="PTHR19288:SF46">
    <property type="entry name" value="HALOACID DEHALOGENASE-LIKE HYDROLASE DOMAIN-CONTAINING PROTEIN 2"/>
    <property type="match status" value="1"/>
</dbReference>
<comment type="function">
    <text evidence="1">Catalyzes the dephosphorylation of 2-6 carbon acid sugars in vitro.</text>
</comment>
<protein>
    <recommendedName>
        <fullName evidence="1">Acid sugar phosphatase</fullName>
        <ecNumber evidence="1">3.1.3.-</ecNumber>
    </recommendedName>
</protein>
<name>A0A4Y8LVG9_9BACL</name>
<comment type="cofactor">
    <cofactor evidence="4">
        <name>Mg(2+)</name>
        <dbReference type="ChEBI" id="CHEBI:18420"/>
    </cofactor>
    <text evidence="4">Divalent metal ions. Mg(2+) is the most effective.</text>
</comment>
<feature type="binding site" evidence="4">
    <location>
        <position position="19"/>
    </location>
    <ligand>
        <name>Mg(2+)</name>
        <dbReference type="ChEBI" id="CHEBI:18420"/>
    </ligand>
</feature>
<dbReference type="AlphaFoldDB" id="A0A4Y8LVG9"/>
<dbReference type="GO" id="GO:0016791">
    <property type="term" value="F:phosphatase activity"/>
    <property type="evidence" value="ECO:0007669"/>
    <property type="project" value="TreeGrafter"/>
</dbReference>
<comment type="caution">
    <text evidence="5">The sequence shown here is derived from an EMBL/GenBank/DDBJ whole genome shotgun (WGS) entry which is preliminary data.</text>
</comment>
<evidence type="ECO:0000256" key="2">
    <source>
        <dbReference type="PIRSR" id="PIRSR000915-1"/>
    </source>
</evidence>
<dbReference type="GO" id="GO:0046872">
    <property type="term" value="F:metal ion binding"/>
    <property type="evidence" value="ECO:0007669"/>
    <property type="project" value="UniProtKB-KW"/>
</dbReference>
<keyword evidence="1 4" id="KW-0460">Magnesium</keyword>
<dbReference type="SUPFAM" id="SSF56784">
    <property type="entry name" value="HAD-like"/>
    <property type="match status" value="1"/>
</dbReference>
<dbReference type="Pfam" id="PF13344">
    <property type="entry name" value="Hydrolase_6"/>
    <property type="match status" value="1"/>
</dbReference>
<feature type="binding site" evidence="3">
    <location>
        <position position="193"/>
    </location>
    <ligand>
        <name>substrate</name>
    </ligand>
</feature>
<comment type="similarity">
    <text evidence="1">Belongs to the HAD-like hydrolase superfamily. NagD family.</text>
</comment>
<feature type="active site" description="Nucleophile" evidence="2">
    <location>
        <position position="17"/>
    </location>
</feature>
<dbReference type="InterPro" id="IPR036412">
    <property type="entry name" value="HAD-like_sf"/>
</dbReference>
<dbReference type="EMBL" id="SOMN01000022">
    <property type="protein sequence ID" value="TFE24909.1"/>
    <property type="molecule type" value="Genomic_DNA"/>
</dbReference>
<evidence type="ECO:0000256" key="4">
    <source>
        <dbReference type="PIRSR" id="PIRSR000915-3"/>
    </source>
</evidence>
<gene>
    <name evidence="5" type="ORF">E2980_15250</name>
</gene>
<keyword evidence="1 4" id="KW-0479">Metal-binding</keyword>
<sequence length="277" mass="29547">MLNHLNNHPSPEALLFDLDGTLYRGNEAIPGADRLIASLERRGIPCLYVTNNSTRTPMEVVEHLLAMGIPAKEEAIVTSALAAAYYVRMHYPGADTYVIGERGLIEALENEGLSLLEGAPDGRKADLVVQGLDRKLTYEQLTKAVKHLLNGAVFVQTNPDRLLPVDGGFIPGAGSIGAILQAATGIEPIIIGKPSRILMDYSLKLAGVSPEKTWVIGDNPYTDLAAARDAGCPSVLVLTGLCTADNWREHCSSAGVTPDAVCAGPEQLEVILSDILK</sequence>
<dbReference type="GO" id="GO:0005737">
    <property type="term" value="C:cytoplasm"/>
    <property type="evidence" value="ECO:0007669"/>
    <property type="project" value="TreeGrafter"/>
</dbReference>
<keyword evidence="6" id="KW-1185">Reference proteome</keyword>
<dbReference type="Pfam" id="PF13242">
    <property type="entry name" value="Hydrolase_like"/>
    <property type="match status" value="1"/>
</dbReference>
<keyword evidence="5" id="KW-0378">Hydrolase</keyword>
<dbReference type="Proteomes" id="UP000297900">
    <property type="component" value="Unassembled WGS sequence"/>
</dbReference>
<dbReference type="InterPro" id="IPR006357">
    <property type="entry name" value="HAD-SF_hydro_IIA"/>
</dbReference>
<dbReference type="NCBIfam" id="TIGR01460">
    <property type="entry name" value="HAD-SF-IIA"/>
    <property type="match status" value="1"/>
</dbReference>
<accession>A0A4Y8LVG9</accession>
<feature type="binding site" evidence="4">
    <location>
        <position position="17"/>
    </location>
    <ligand>
        <name>Mg(2+)</name>
        <dbReference type="ChEBI" id="CHEBI:18420"/>
    </ligand>
</feature>
<dbReference type="PANTHER" id="PTHR19288">
    <property type="entry name" value="4-NITROPHENYLPHOSPHATASE-RELATED"/>
    <property type="match status" value="1"/>
</dbReference>
<dbReference type="EC" id="3.1.3.-" evidence="1"/>
<organism evidence="5 6">
    <name type="scientific">Cohnella luojiensis</name>
    <dbReference type="NCBI Taxonomy" id="652876"/>
    <lineage>
        <taxon>Bacteria</taxon>
        <taxon>Bacillati</taxon>
        <taxon>Bacillota</taxon>
        <taxon>Bacilli</taxon>
        <taxon>Bacillales</taxon>
        <taxon>Paenibacillaceae</taxon>
        <taxon>Cohnella</taxon>
    </lineage>
</organism>
<evidence type="ECO:0000256" key="3">
    <source>
        <dbReference type="PIRSR" id="PIRSR000915-2"/>
    </source>
</evidence>
<evidence type="ECO:0000313" key="6">
    <source>
        <dbReference type="Proteomes" id="UP000297900"/>
    </source>
</evidence>
<feature type="active site" description="Proton donor" evidence="2">
    <location>
        <position position="19"/>
    </location>
</feature>
<dbReference type="Gene3D" id="3.40.50.1000">
    <property type="entry name" value="HAD superfamily/HAD-like"/>
    <property type="match status" value="2"/>
</dbReference>
<reference evidence="5 6" key="1">
    <citation type="submission" date="2019-03" db="EMBL/GenBank/DDBJ databases">
        <title>Cohnella endophytica sp. nov., a novel endophytic bacterium isolated from bark of Sonneratia apetala.</title>
        <authorList>
            <person name="Tuo L."/>
        </authorList>
    </citation>
    <scope>NUCLEOTIDE SEQUENCE [LARGE SCALE GENOMIC DNA]</scope>
    <source>
        <strain evidence="5 6">CCTCC AB 208254</strain>
    </source>
</reference>
<dbReference type="InterPro" id="IPR023214">
    <property type="entry name" value="HAD_sf"/>
</dbReference>
<dbReference type="OrthoDB" id="9810449at2"/>
<proteinExistence type="inferred from homology"/>